<proteinExistence type="predicted"/>
<protein>
    <submittedName>
        <fullName evidence="2">Uncharacterized protein</fullName>
    </submittedName>
</protein>
<dbReference type="Proteomes" id="UP000594262">
    <property type="component" value="Unplaced"/>
</dbReference>
<feature type="region of interest" description="Disordered" evidence="1">
    <location>
        <begin position="87"/>
        <end position="125"/>
    </location>
</feature>
<organism evidence="2 3">
    <name type="scientific">Clytia hemisphaerica</name>
    <dbReference type="NCBI Taxonomy" id="252671"/>
    <lineage>
        <taxon>Eukaryota</taxon>
        <taxon>Metazoa</taxon>
        <taxon>Cnidaria</taxon>
        <taxon>Hydrozoa</taxon>
        <taxon>Hydroidolina</taxon>
        <taxon>Leptothecata</taxon>
        <taxon>Obeliida</taxon>
        <taxon>Clytiidae</taxon>
        <taxon>Clytia</taxon>
    </lineage>
</organism>
<keyword evidence="3" id="KW-1185">Reference proteome</keyword>
<accession>A0A7M5U6Q0</accession>
<name>A0A7M5U6Q0_9CNID</name>
<evidence type="ECO:0000313" key="3">
    <source>
        <dbReference type="Proteomes" id="UP000594262"/>
    </source>
</evidence>
<sequence length="209" mass="23537">SGQISNEKLISKFDILQNGRVTDTHCRNHKNLNTQEKILYLFMNKMAPKDIGYARIFMNEEAPMPHILPHHLFVLAAASASKETGLYPLTGMENTKSKKENRPPLNLSRPKSPEDAQNSNQGNEEEELKELRLIIQMNCTIKTLEDGSGKTLSLLLKLEDKMNRQLSRKIADDENPLELANDLVHHGLISELDAQKVATKIEESLKAAV</sequence>
<dbReference type="AlphaFoldDB" id="A0A7M5U6Q0"/>
<dbReference type="OrthoDB" id="1034557at2759"/>
<dbReference type="EnsemblMetazoa" id="CLYHEMT006956.2">
    <property type="protein sequence ID" value="CLYHEMP006956.2"/>
    <property type="gene ID" value="CLYHEMG006956"/>
</dbReference>
<evidence type="ECO:0000256" key="1">
    <source>
        <dbReference type="SAM" id="MobiDB-lite"/>
    </source>
</evidence>
<reference evidence="2" key="1">
    <citation type="submission" date="2021-01" db="UniProtKB">
        <authorList>
            <consortium name="EnsemblMetazoa"/>
        </authorList>
    </citation>
    <scope>IDENTIFICATION</scope>
</reference>
<evidence type="ECO:0000313" key="2">
    <source>
        <dbReference type="EnsemblMetazoa" id="CLYHEMP006956.2"/>
    </source>
</evidence>